<dbReference type="Proteomes" id="UP000092952">
    <property type="component" value="Chromosome"/>
</dbReference>
<dbReference type="FunCoup" id="A0A1B1YUA9">
    <property type="interactions" value="390"/>
</dbReference>
<evidence type="ECO:0000313" key="7">
    <source>
        <dbReference type="EMBL" id="ANX04378.1"/>
    </source>
</evidence>
<dbReference type="PANTHER" id="PTHR14503">
    <property type="entry name" value="MITOCHONDRIAL RIBOSOMAL PROTEIN 34 FAMILY MEMBER"/>
    <property type="match status" value="1"/>
</dbReference>
<dbReference type="NCBIfam" id="TIGR01030">
    <property type="entry name" value="rpmH_bact"/>
    <property type="match status" value="1"/>
</dbReference>
<dbReference type="STRING" id="1810504.PG2T_09435"/>
<evidence type="ECO:0000256" key="1">
    <source>
        <dbReference type="ARBA" id="ARBA00010111"/>
    </source>
</evidence>
<evidence type="ECO:0000256" key="6">
    <source>
        <dbReference type="SAM" id="MobiDB-lite"/>
    </source>
</evidence>
<dbReference type="KEGG" id="gbi:PG2T_09435"/>
<accession>A0A1B1YUA9</accession>
<dbReference type="GO" id="GO:0003735">
    <property type="term" value="F:structural constituent of ribosome"/>
    <property type="evidence" value="ECO:0007669"/>
    <property type="project" value="InterPro"/>
</dbReference>
<comment type="similarity">
    <text evidence="1 5">Belongs to the bacterial ribosomal protein bL34 family.</text>
</comment>
<evidence type="ECO:0000256" key="2">
    <source>
        <dbReference type="ARBA" id="ARBA00022980"/>
    </source>
</evidence>
<dbReference type="EMBL" id="CP014671">
    <property type="protein sequence ID" value="ANX04378.1"/>
    <property type="molecule type" value="Genomic_DNA"/>
</dbReference>
<evidence type="ECO:0000256" key="3">
    <source>
        <dbReference type="ARBA" id="ARBA00023274"/>
    </source>
</evidence>
<dbReference type="FunFam" id="1.10.287.3980:FF:000001">
    <property type="entry name" value="Mitochondrial ribosomal protein L34"/>
    <property type="match status" value="1"/>
</dbReference>
<reference evidence="8" key="1">
    <citation type="submission" date="2016-03" db="EMBL/GenBank/DDBJ databases">
        <title>Complete genome sequence of Solimmundus cernigliae, representing a novel lineage of polycyclic aromatic hydrocarbon degraders within the Gammaproteobacteria.</title>
        <authorList>
            <person name="Singleton D.R."/>
            <person name="Dickey A.N."/>
            <person name="Scholl E.H."/>
            <person name="Wright F.A."/>
            <person name="Aitken M.D."/>
        </authorList>
    </citation>
    <scope>NUCLEOTIDE SEQUENCE [LARGE SCALE GENOMIC DNA]</scope>
    <source>
        <strain evidence="8">TR3.2</strain>
    </source>
</reference>
<dbReference type="Gene3D" id="1.10.287.3980">
    <property type="match status" value="1"/>
</dbReference>
<feature type="compositionally biased region" description="Basic residues" evidence="6">
    <location>
        <begin position="11"/>
        <end position="20"/>
    </location>
</feature>
<name>A0A1B1YUA9_9GAMM</name>
<dbReference type="Pfam" id="PF00468">
    <property type="entry name" value="Ribosomal_L34"/>
    <property type="match status" value="1"/>
</dbReference>
<feature type="region of interest" description="Disordered" evidence="6">
    <location>
        <begin position="1"/>
        <end position="20"/>
    </location>
</feature>
<sequence length="45" mass="5288">MKRTYQPSNLHRARTHGFRARMRTVGGRKVLNARRAKGRHRISCV</sequence>
<dbReference type="PANTHER" id="PTHR14503:SF4">
    <property type="entry name" value="LARGE RIBOSOMAL SUBUNIT PROTEIN BL34M"/>
    <property type="match status" value="1"/>
</dbReference>
<organism evidence="7 8">
    <name type="scientific">Immundisolibacter cernigliae</name>
    <dbReference type="NCBI Taxonomy" id="1810504"/>
    <lineage>
        <taxon>Bacteria</taxon>
        <taxon>Pseudomonadati</taxon>
        <taxon>Pseudomonadota</taxon>
        <taxon>Gammaproteobacteria</taxon>
        <taxon>Immundisolibacterales</taxon>
        <taxon>Immundisolibacteraceae</taxon>
        <taxon>Immundisolibacter</taxon>
    </lineage>
</organism>
<dbReference type="InterPro" id="IPR000271">
    <property type="entry name" value="Ribosomal_bL34"/>
</dbReference>
<dbReference type="GO" id="GO:1990904">
    <property type="term" value="C:ribonucleoprotein complex"/>
    <property type="evidence" value="ECO:0007669"/>
    <property type="project" value="UniProtKB-KW"/>
</dbReference>
<protein>
    <recommendedName>
        <fullName evidence="4 5">Large ribosomal subunit protein bL34</fullName>
    </recommendedName>
</protein>
<dbReference type="PROSITE" id="PS00784">
    <property type="entry name" value="RIBOSOMAL_L34"/>
    <property type="match status" value="1"/>
</dbReference>
<keyword evidence="8" id="KW-1185">Reference proteome</keyword>
<dbReference type="RefSeq" id="WP_068804510.1">
    <property type="nucleotide sequence ID" value="NZ_CP014671.1"/>
</dbReference>
<evidence type="ECO:0000313" key="8">
    <source>
        <dbReference type="Proteomes" id="UP000092952"/>
    </source>
</evidence>
<proteinExistence type="inferred from homology"/>
<dbReference type="InParanoid" id="A0A1B1YUA9"/>
<gene>
    <name evidence="5 7" type="primary">rpmH</name>
    <name evidence="7" type="ORF">PG2T_09435</name>
</gene>
<keyword evidence="2 5" id="KW-0689">Ribosomal protein</keyword>
<dbReference type="HAMAP" id="MF_00391">
    <property type="entry name" value="Ribosomal_bL34"/>
    <property type="match status" value="1"/>
</dbReference>
<dbReference type="AlphaFoldDB" id="A0A1B1YUA9"/>
<dbReference type="GO" id="GO:0005840">
    <property type="term" value="C:ribosome"/>
    <property type="evidence" value="ECO:0007669"/>
    <property type="project" value="UniProtKB-KW"/>
</dbReference>
<dbReference type="GO" id="GO:0006412">
    <property type="term" value="P:translation"/>
    <property type="evidence" value="ECO:0007669"/>
    <property type="project" value="UniProtKB-UniRule"/>
</dbReference>
<dbReference type="InterPro" id="IPR020939">
    <property type="entry name" value="Ribosomal_bL34_CS"/>
</dbReference>
<evidence type="ECO:0000256" key="4">
    <source>
        <dbReference type="ARBA" id="ARBA00035177"/>
    </source>
</evidence>
<evidence type="ECO:0000256" key="5">
    <source>
        <dbReference type="HAMAP-Rule" id="MF_00391"/>
    </source>
</evidence>
<dbReference type="OrthoDB" id="9804164at2"/>
<keyword evidence="3 5" id="KW-0687">Ribonucleoprotein</keyword>